<dbReference type="Proteomes" id="UP000005640">
    <property type="component" value="Chromosome 6"/>
</dbReference>
<evidence type="ECO:0000313" key="2">
    <source>
        <dbReference type="Ensembl" id="ENSP00000395333.2"/>
    </source>
</evidence>
<reference evidence="2" key="8">
    <citation type="submission" date="2025-09" db="UniProtKB">
        <authorList>
            <consortium name="Ensembl"/>
        </authorList>
    </citation>
    <scope>IDENTIFICATION</scope>
</reference>
<reference evidence="2 3" key="1">
    <citation type="journal article" date="2001" name="Nature">
        <title>Initial sequencing and analysis of the human genome.</title>
        <authorList>
            <consortium name="International Human Genome Sequencing Consortium"/>
            <person name="Lander E.S."/>
            <person name="Linton L.M."/>
            <person name="Birren B."/>
            <person name="Nusbaum C."/>
            <person name="Zody M.C."/>
            <person name="Baldwin J."/>
            <person name="Devon K."/>
            <person name="Dewar K."/>
            <person name="Doyle M."/>
            <person name="FitzHugh W."/>
            <person name="Funke R."/>
            <person name="Gage D."/>
            <person name="Harris K."/>
            <person name="Heaford A."/>
            <person name="Howland J."/>
            <person name="Kann L."/>
            <person name="Lehoczky J."/>
            <person name="LeVine R."/>
            <person name="McEwan P."/>
            <person name="McKernan K."/>
            <person name="Meldrim J."/>
            <person name="Mesirov J.P."/>
            <person name="Miranda C."/>
            <person name="Morris W."/>
            <person name="Naylor J."/>
            <person name="Raymond C."/>
            <person name="Rosetti M."/>
            <person name="Santos R."/>
            <person name="Sheridan A."/>
            <person name="Sougnez C."/>
            <person name="Stange-Thomann N."/>
            <person name="Stojanovic N."/>
            <person name="Subramanian A."/>
            <person name="Wyman D."/>
            <person name="Rogers J."/>
            <person name="Sulston J."/>
            <person name="Ainscough R."/>
            <person name="Beck S."/>
            <person name="Bentley D."/>
            <person name="Burton J."/>
            <person name="Clee C."/>
            <person name="Carter N."/>
            <person name="Coulson A."/>
            <person name="Deadman R."/>
            <person name="Deloukas P."/>
            <person name="Dunham A."/>
            <person name="Dunham I."/>
            <person name="Durbin R."/>
            <person name="French L."/>
            <person name="Grafham D."/>
            <person name="Gregory S."/>
            <person name="Hubbard T."/>
            <person name="Humphray S."/>
            <person name="Hunt A."/>
            <person name="Jones M."/>
            <person name="Lloyd C."/>
            <person name="McMurray A."/>
            <person name="Matthews L."/>
            <person name="Mercer S."/>
            <person name="Milne S."/>
            <person name="Mullikin J.C."/>
            <person name="Mungall A."/>
            <person name="Plumb R."/>
            <person name="Ross M."/>
            <person name="Shownkeen R."/>
            <person name="Sims S."/>
            <person name="Waterston R.H."/>
            <person name="Wilson R.K."/>
            <person name="Hillier L.W."/>
            <person name="McPherson J.D."/>
            <person name="Marra M.A."/>
            <person name="Mardis E.R."/>
            <person name="Fulton L.A."/>
            <person name="Chinwalla A.T."/>
            <person name="Pepin K.H."/>
            <person name="Gish W.R."/>
            <person name="Chissoe S.L."/>
            <person name="Wendl M.C."/>
            <person name="Delehaunty K.D."/>
            <person name="Miner T.L."/>
            <person name="Delehaunty A."/>
            <person name="Kramer J.B."/>
            <person name="Cook L.L."/>
            <person name="Fulton R.S."/>
            <person name="Johnson D.L."/>
            <person name="Minx P.J."/>
            <person name="Clifton S.W."/>
            <person name="Hawkins T."/>
            <person name="Branscomb E."/>
            <person name="Predki P."/>
            <person name="Richardson P."/>
            <person name="Wenning S."/>
            <person name="Slezak T."/>
            <person name="Doggett N."/>
            <person name="Cheng J.F."/>
            <person name="Olsen A."/>
            <person name="Lucas S."/>
            <person name="Elkin C."/>
            <person name="Uberbacher E."/>
            <person name="Frazier M."/>
            <person name="Gibbs R.A."/>
            <person name="Muzny D.M."/>
            <person name="Scherer S.E."/>
            <person name="Bouck J.B."/>
            <person name="Sodergren E.J."/>
            <person name="Worley K.C."/>
            <person name="Rives C.M."/>
            <person name="Gorrell J.H."/>
            <person name="Metzker M.L."/>
            <person name="Naylor S.L."/>
            <person name="Kucherlapati R.S."/>
            <person name="Nelson D.L."/>
            <person name="Weinstock G.M."/>
            <person name="Sakaki Y."/>
            <person name="Fujiyama A."/>
            <person name="Hattori M."/>
            <person name="Yada T."/>
            <person name="Toyoda A."/>
            <person name="Itoh T."/>
            <person name="Kawagoe C."/>
            <person name="Watanabe H."/>
            <person name="Totoki Y."/>
            <person name="Taylor T."/>
            <person name="Weissenbach J."/>
            <person name="Heilig R."/>
            <person name="Saurin W."/>
            <person name="Artiguenave F."/>
            <person name="Brottier P."/>
            <person name="Bruls T."/>
            <person name="Pelletier E."/>
            <person name="Robert C."/>
            <person name="Wincker P."/>
            <person name="Smith D.R."/>
            <person name="Doucette-Stamm L."/>
            <person name="Rubenfield M."/>
            <person name="Weinstock K."/>
            <person name="Lee H.M."/>
            <person name="Dubois J."/>
            <person name="Rosenthal A."/>
            <person name="Platzer M."/>
            <person name="Nyakatura G."/>
            <person name="Taudien S."/>
            <person name="Rump A."/>
            <person name="Yang H."/>
            <person name="Yu J."/>
            <person name="Wang J."/>
            <person name="Huang G."/>
            <person name="Gu J."/>
            <person name="Hood L."/>
            <person name="Rowen L."/>
            <person name="Madan A."/>
            <person name="Qin S."/>
            <person name="Davis R.W."/>
            <person name="Federspiel N.A."/>
            <person name="Abola A.P."/>
            <person name="Proctor M.J."/>
            <person name="Myers R.M."/>
            <person name="Schmutz J."/>
            <person name="Dickson M."/>
            <person name="Grimwood J."/>
            <person name="Cox D.R."/>
            <person name="Olson M.V."/>
            <person name="Kaul R."/>
            <person name="Raymond C."/>
            <person name="Shimizu N."/>
            <person name="Kawasaki K."/>
            <person name="Minoshima S."/>
            <person name="Evans G.A."/>
            <person name="Athanasiou M."/>
            <person name="Schultz R."/>
            <person name="Roe B.A."/>
            <person name="Chen F."/>
            <person name="Pan H."/>
            <person name="Ramser J."/>
            <person name="Lehrach H."/>
            <person name="Reinhardt R."/>
            <person name="McCombie W.R."/>
            <person name="de la Bastide M."/>
            <person name="Dedhia N."/>
            <person name="Blocker H."/>
            <person name="Hornischer K."/>
            <person name="Nordsiek G."/>
            <person name="Agarwala R."/>
            <person name="Aravind L."/>
            <person name="Bailey J.A."/>
            <person name="Bateman A."/>
            <person name="Batzoglou S."/>
            <person name="Birney E."/>
            <person name="Bork P."/>
            <person name="Brown D.G."/>
            <person name="Burge C.B."/>
            <person name="Cerutti L."/>
            <person name="Chen H.C."/>
            <person name="Church D."/>
            <person name="Clamp M."/>
            <person name="Copley R.R."/>
            <person name="Doerks T."/>
            <person name="Eddy S.R."/>
            <person name="Eichler E.E."/>
            <person name="Furey T.S."/>
            <person name="Galagan J."/>
            <person name="Gilbert J.G."/>
            <person name="Harmon C."/>
            <person name="Hayashizaki Y."/>
            <person name="Haussler D."/>
            <person name="Hermjakob H."/>
            <person name="Hokamp K."/>
            <person name="Jang W."/>
            <person name="Johnson L.S."/>
            <person name="Jones T.A."/>
            <person name="Kasif S."/>
            <person name="Kaspryzk A."/>
            <person name="Kennedy S."/>
            <person name="Kent W.J."/>
            <person name="Kitts P."/>
            <person name="Koonin E.V."/>
            <person name="Korf I."/>
            <person name="Kulp D."/>
            <person name="Lancet D."/>
            <person name="Lowe T.M."/>
            <person name="McLysaght A."/>
            <person name="Mikkelsen T."/>
            <person name="Moran J.V."/>
            <person name="Mulder N."/>
            <person name="Pollara V.J."/>
            <person name="Ponting C.P."/>
            <person name="Schuler G."/>
            <person name="Schultz J."/>
            <person name="Slater G."/>
            <person name="Smit A.F."/>
            <person name="Stupka E."/>
            <person name="Szustakowski J."/>
            <person name="Thierry-Mieg D."/>
            <person name="Thierry-Mieg J."/>
            <person name="Wagner L."/>
            <person name="Wallis J."/>
            <person name="Wheeler R."/>
            <person name="Williams A."/>
            <person name="Wolf Y.I."/>
            <person name="Wolfe K.H."/>
            <person name="Yang S.P."/>
            <person name="Yeh R.F."/>
            <person name="Collins F."/>
            <person name="Guyer M.S."/>
            <person name="Peterson J."/>
            <person name="Felsenfeld A."/>
            <person name="Wetterstrand K.A."/>
            <person name="Patrinos A."/>
            <person name="Morgan M.J."/>
            <person name="de Jong P."/>
            <person name="Catanese J.J."/>
            <person name="Osoegawa K."/>
            <person name="Shizuya H."/>
            <person name="Choi S."/>
            <person name="Chen Y.J."/>
        </authorList>
    </citation>
    <scope>NUCLEOTIDE SEQUENCE [LARGE SCALE GENOMIC DNA]</scope>
</reference>
<reference evidence="2" key="7">
    <citation type="submission" date="2025-08" db="UniProtKB">
        <authorList>
            <consortium name="Ensembl"/>
        </authorList>
    </citation>
    <scope>IDENTIFICATION</scope>
</reference>
<dbReference type="SwissPalm" id="A2AB09"/>
<protein>
    <submittedName>
        <fullName evidence="2">Flotillin 1</fullName>
    </submittedName>
</protein>
<dbReference type="UCSC" id="uc063muk.1">
    <property type="organism name" value="human"/>
</dbReference>
<dbReference type="HOGENOM" id="CLU_038134_1_1_1"/>
<dbReference type="SMR" id="A2AB09"/>
<dbReference type="OpenTargets" id="ENSG00000137312"/>
<evidence type="ECO:0007829" key="6">
    <source>
        <dbReference type="PubMed" id="25944712"/>
    </source>
</evidence>
<reference evidence="2 3" key="2">
    <citation type="journal article" date="2003" name="Nature">
        <title>The DNA sequence and analysis of human chromosome 6.</title>
        <authorList>
            <person name="Mungall A.J."/>
            <person name="Palmer S.A."/>
            <person name="Sims S.K."/>
            <person name="Edwards C.A."/>
            <person name="Ashurst J.L."/>
            <person name="Wilming L."/>
            <person name="Jones M.C."/>
            <person name="Horton R."/>
            <person name="Hunt S.E."/>
            <person name="Scott C.E."/>
            <person name="Gilbert J.G."/>
            <person name="Clamp M.E."/>
            <person name="Bethel G."/>
            <person name="Milne S."/>
            <person name="Ainscough R."/>
            <person name="Almeida J.P."/>
            <person name="Ambrose K.D."/>
            <person name="Andrews T.D."/>
            <person name="Ashwell R.I."/>
            <person name="Babbage A.K."/>
            <person name="Bagguley C.L."/>
            <person name="Bailey J."/>
            <person name="Banerjee R."/>
            <person name="Barker D.J."/>
            <person name="Barlow K.F."/>
            <person name="Bates K."/>
            <person name="Beare D.M."/>
            <person name="Beasley H."/>
            <person name="Beasley O."/>
            <person name="Bird C.P."/>
            <person name="Blakey S."/>
            <person name="Bray-Allen S."/>
            <person name="Brook J."/>
            <person name="Brown A.J."/>
            <person name="Brown J.Y."/>
            <person name="Burford D.C."/>
            <person name="Burrill W."/>
            <person name="Burton J."/>
            <person name="Carder C."/>
            <person name="Carter N.P."/>
            <person name="Chapman J.C."/>
            <person name="Clark S.Y."/>
            <person name="Clark G."/>
            <person name="Clee C.M."/>
            <person name="Clegg S."/>
            <person name="Cobley V."/>
            <person name="Collier R.E."/>
            <person name="Collins J.E."/>
            <person name="Colman L.K."/>
            <person name="Corby N.R."/>
            <person name="Coville G.J."/>
            <person name="Culley K.M."/>
            <person name="Dhami P."/>
            <person name="Davies J."/>
            <person name="Dunn M."/>
            <person name="Earthrowl M.E."/>
            <person name="Ellington A.E."/>
            <person name="Evans K.A."/>
            <person name="Faulkner L."/>
            <person name="Francis M.D."/>
            <person name="Frankish A."/>
            <person name="Frankland J."/>
            <person name="French L."/>
            <person name="Garner P."/>
            <person name="Garnett J."/>
            <person name="Ghori M.J."/>
            <person name="Gilby L.M."/>
            <person name="Gillson C.J."/>
            <person name="Glithero R.J."/>
            <person name="Grafham D.V."/>
            <person name="Grant M."/>
            <person name="Gribble S."/>
            <person name="Griffiths C."/>
            <person name="Griffiths M."/>
            <person name="Hall R."/>
            <person name="Halls K.S."/>
            <person name="Hammond S."/>
            <person name="Harley J.L."/>
            <person name="Hart E.A."/>
            <person name="Heath P.D."/>
            <person name="Heathcott R."/>
            <person name="Holmes S.J."/>
            <person name="Howden P.J."/>
            <person name="Howe K.L."/>
            <person name="Howell G.R."/>
            <person name="Huckle E."/>
            <person name="Humphray S.J."/>
            <person name="Humphries M.D."/>
            <person name="Hunt A.R."/>
            <person name="Johnson C.M."/>
            <person name="Joy A.A."/>
            <person name="Kay M."/>
            <person name="Keenan S.J."/>
            <person name="Kimberley A.M."/>
            <person name="King A."/>
            <person name="Laird G.K."/>
            <person name="Langford C."/>
            <person name="Lawlor S."/>
            <person name="Leongamornlert D.A."/>
            <person name="Leversha M."/>
            <person name="Lloyd C.R."/>
            <person name="Lloyd D.M."/>
            <person name="Loveland J.E."/>
            <person name="Lovell J."/>
            <person name="Martin S."/>
            <person name="Mashreghi-Mohammadi M."/>
            <person name="Maslen G.L."/>
            <person name="Matthews L."/>
            <person name="McCann O.T."/>
            <person name="McLaren S.J."/>
            <person name="McLay K."/>
            <person name="McMurray A."/>
            <person name="Moore M.J."/>
            <person name="Mullikin J.C."/>
            <person name="Niblett D."/>
            <person name="Nickerson T."/>
            <person name="Novik K.L."/>
            <person name="Oliver K."/>
            <person name="Overton-Larty E.K."/>
            <person name="Parker A."/>
            <person name="Patel R."/>
            <person name="Pearce A.V."/>
            <person name="Peck A.I."/>
            <person name="Phillimore B."/>
            <person name="Phillips S."/>
            <person name="Plumb R.W."/>
            <person name="Porter K.M."/>
            <person name="Ramsey Y."/>
            <person name="Ranby S.A."/>
            <person name="Rice C.M."/>
            <person name="Ross M.T."/>
            <person name="Searle S.M."/>
            <person name="Sehra H.K."/>
            <person name="Sheridan E."/>
            <person name="Skuce C.D."/>
            <person name="Smith S."/>
            <person name="Smith M."/>
            <person name="Spraggon L."/>
            <person name="Squares S.L."/>
            <person name="Steward C.A."/>
            <person name="Sycamore N."/>
            <person name="Tamlyn-Hall G."/>
            <person name="Tester J."/>
            <person name="Theaker A.J."/>
            <person name="Thomas D.W."/>
            <person name="Thorpe A."/>
            <person name="Tracey A."/>
            <person name="Tromans A."/>
            <person name="Tubby B."/>
            <person name="Wall M."/>
            <person name="Wallis J.M."/>
            <person name="West A.P."/>
            <person name="White S.S."/>
            <person name="Whitehead S.L."/>
            <person name="Whittaker H."/>
            <person name="Wild A."/>
            <person name="Willey D.J."/>
            <person name="Wilmer T.E."/>
            <person name="Wood J.M."/>
            <person name="Wray P.W."/>
            <person name="Wyatt J.C."/>
            <person name="Young L."/>
            <person name="Younger R.M."/>
            <person name="Bentley D.R."/>
            <person name="Coulson A."/>
            <person name="Durbin R."/>
            <person name="Hubbard T."/>
            <person name="Sulston J.E."/>
            <person name="Dunham I."/>
            <person name="Rogers J."/>
            <person name="Beck S."/>
        </authorList>
    </citation>
    <scope>NUCLEOTIDE SEQUENCE [LARGE SCALE GENOMIC DNA]</scope>
</reference>
<dbReference type="Ensembl" id="ENST00000413165.6">
    <property type="protein sequence ID" value="ENSP00000395333.2"/>
    <property type="gene ID" value="ENSG00000137312.16"/>
</dbReference>
<organism evidence="2 3">
    <name type="scientific">Homo sapiens</name>
    <name type="common">Human</name>
    <dbReference type="NCBI Taxonomy" id="9606"/>
    <lineage>
        <taxon>Eukaryota</taxon>
        <taxon>Metazoa</taxon>
        <taxon>Chordata</taxon>
        <taxon>Craniata</taxon>
        <taxon>Vertebrata</taxon>
        <taxon>Euteleostomi</taxon>
        <taxon>Mammalia</taxon>
        <taxon>Eutheria</taxon>
        <taxon>Euarchontoglires</taxon>
        <taxon>Primates</taxon>
        <taxon>Haplorrhini</taxon>
        <taxon>Catarrhini</taxon>
        <taxon>Hominidae</taxon>
        <taxon>Homo</taxon>
    </lineage>
</organism>
<feature type="region of interest" description="Disordered" evidence="1">
    <location>
        <begin position="14"/>
        <end position="38"/>
    </location>
</feature>
<dbReference type="Bgee" id="ENSG00000137312">
    <property type="expression patterns" value="Expressed in right adrenal gland and 102 other cell types or tissues"/>
</dbReference>
<reference evidence="6" key="6">
    <citation type="journal article" date="2015" name="Proteomics">
        <title>N-terminome analysis of the human mitochondrial proteome.</title>
        <authorList>
            <person name="Vaca Jacome A.S."/>
            <person name="Rabilloud T."/>
            <person name="Schaeffer-Reiss C."/>
            <person name="Rompais M."/>
            <person name="Ayoub D."/>
            <person name="Lane L."/>
            <person name="Bairoch A."/>
            <person name="Van Dorsselaer A."/>
            <person name="Carapito C."/>
        </authorList>
    </citation>
    <scope>IDENTIFICATION BY MASS SPECTROMETRY [LARGE SCALE ANALYSIS]</scope>
</reference>
<dbReference type="ChiTaRS" id="FLOT1">
    <property type="organism name" value="human"/>
</dbReference>
<accession>A2AB09</accession>
<proteinExistence type="evidence at protein level"/>
<gene>
    <name evidence="2" type="primary">FLOT1</name>
</gene>
<dbReference type="VEuPathDB" id="HostDB:ENSG00000137312"/>
<dbReference type="GeneTree" id="ENSGT00560000077232"/>
<reference evidence="2 3" key="3">
    <citation type="journal article" date="2004" name="Nature">
        <title>Finishing the euchromatic sequence of the human genome.</title>
        <authorList>
            <consortium name="International Human Genome Sequencing Consortium"/>
        </authorList>
    </citation>
    <scope>NUCLEOTIDE SEQUENCE [LARGE SCALE GENOMIC DNA]</scope>
</reference>
<reference evidence="4" key="4">
    <citation type="journal article" date="2011" name="BMC Syst. Biol.">
        <title>Initial characterization of the human central proteome.</title>
        <authorList>
            <person name="Burkard T.R."/>
            <person name="Planyavsky M."/>
            <person name="Kaupe I."/>
            <person name="Breitwieser F.P."/>
            <person name="Burckstummer T."/>
            <person name="Bennett K.L."/>
            <person name="Superti-Furga G."/>
            <person name="Colinge J."/>
        </authorList>
    </citation>
    <scope>IDENTIFICATION BY MASS SPECTROMETRY [LARGE SCALE ANALYSIS]</scope>
</reference>
<dbReference type="OrthoDB" id="6080404at2759"/>
<evidence type="ECO:0007829" key="4">
    <source>
        <dbReference type="PubMed" id="21269460"/>
    </source>
</evidence>
<evidence type="ECO:0007829" key="5">
    <source>
        <dbReference type="PubMed" id="23186163"/>
    </source>
</evidence>
<dbReference type="Ensembl" id="ENST00000413165.6">
    <property type="protein sequence ID" value="ENSP00000395333.2"/>
    <property type="gene ID" value="ENSG00000137312.15"/>
</dbReference>
<dbReference type="EMBL" id="AL662797">
    <property type="status" value="NOT_ANNOTATED_CDS"/>
    <property type="molecule type" value="Genomic_DNA"/>
</dbReference>
<dbReference type="ExpressionAtlas" id="A2AB09">
    <property type="expression patterns" value="baseline and differential"/>
</dbReference>
<sequence>MFFTCGPNEAMVVSGKNPGAEQGDVGGRLSDVPGEDGG</sequence>
<dbReference type="GO" id="GO:0016600">
    <property type="term" value="C:flotillin complex"/>
    <property type="evidence" value="ECO:0007669"/>
    <property type="project" value="UniProtKB-ARBA"/>
</dbReference>
<dbReference type="GO" id="GO:0005768">
    <property type="term" value="C:endosome"/>
    <property type="evidence" value="ECO:0007669"/>
    <property type="project" value="UniProtKB-SubCell"/>
</dbReference>
<dbReference type="AlphaFoldDB" id="A2AB09"/>
<dbReference type="HGNC" id="HGNC:3757">
    <property type="gene designation" value="FLOT1"/>
</dbReference>
<keyword evidence="3" id="KW-1185">Reference proteome</keyword>
<evidence type="ECO:0000313" key="3">
    <source>
        <dbReference type="Proteomes" id="UP000005640"/>
    </source>
</evidence>
<dbReference type="Antibodypedia" id="655">
    <property type="antibodies" value="425 antibodies from 39 providers"/>
</dbReference>
<evidence type="ECO:0000256" key="1">
    <source>
        <dbReference type="SAM" id="MobiDB-lite"/>
    </source>
</evidence>
<reference evidence="5" key="5">
    <citation type="journal article" date="2013" name="J. Proteome Res.">
        <title>Toward a comprehensive characterization of a human cancer cell phosphoproteome.</title>
        <authorList>
            <person name="Zhou H."/>
            <person name="Di Palma S."/>
            <person name="Preisinger C."/>
            <person name="Peng M."/>
            <person name="Polat A.N."/>
            <person name="Heck A.J."/>
            <person name="Mohammed S."/>
        </authorList>
    </citation>
    <scope>IDENTIFICATION BY MASS SPECTROMETRY [LARGE SCALE ANALYSIS]</scope>
</reference>
<name>A2AB09_HUMAN</name>
<dbReference type="ProteomicsDB" id="321"/>